<evidence type="ECO:0000256" key="5">
    <source>
        <dbReference type="ARBA" id="ARBA00023027"/>
    </source>
</evidence>
<keyword evidence="4 7" id="KW-0560">Oxidoreductase</keyword>
<dbReference type="InterPro" id="IPR017476">
    <property type="entry name" value="UDP-Glc/GDP-Man"/>
</dbReference>
<dbReference type="Gene3D" id="3.40.50.720">
    <property type="entry name" value="NAD(P)-binding Rossmann-like Domain"/>
    <property type="match status" value="2"/>
</dbReference>
<gene>
    <name evidence="9" type="ORF">ACFFNY_07395</name>
</gene>
<dbReference type="Gene3D" id="1.20.5.100">
    <property type="entry name" value="Cytochrome c1, transmembrane anchor, C-terminal"/>
    <property type="match status" value="1"/>
</dbReference>
<evidence type="ECO:0000313" key="10">
    <source>
        <dbReference type="Proteomes" id="UP001589619"/>
    </source>
</evidence>
<comment type="caution">
    <text evidence="9">The sequence shown here is derived from an EMBL/GenBank/DDBJ whole genome shotgun (WGS) entry which is preliminary data.</text>
</comment>
<dbReference type="PANTHER" id="PTHR43750">
    <property type="entry name" value="UDP-GLUCOSE 6-DEHYDROGENASE TUAD"/>
    <property type="match status" value="1"/>
</dbReference>
<dbReference type="InterPro" id="IPR036220">
    <property type="entry name" value="UDP-Glc/GDP-Man_DH_C_sf"/>
</dbReference>
<reference evidence="9 10" key="1">
    <citation type="submission" date="2024-09" db="EMBL/GenBank/DDBJ databases">
        <authorList>
            <person name="Sun Q."/>
            <person name="Mori K."/>
        </authorList>
    </citation>
    <scope>NUCLEOTIDE SEQUENCE [LARGE SCALE GENOMIC DNA]</scope>
    <source>
        <strain evidence="9 10">JCM 12520</strain>
    </source>
</reference>
<dbReference type="SUPFAM" id="SSF51735">
    <property type="entry name" value="NAD(P)-binding Rossmann-fold domains"/>
    <property type="match status" value="1"/>
</dbReference>
<keyword evidence="5 7" id="KW-0520">NAD</keyword>
<comment type="pathway">
    <text evidence="1">Nucleotide-sugar biosynthesis; UDP-alpha-D-glucuronate biosynthesis; UDP-alpha-D-glucuronate from UDP-alpha-D-glucose: step 1/1.</text>
</comment>
<comment type="similarity">
    <text evidence="2 7">Belongs to the UDP-glucose/GDP-mannose dehydrogenase family.</text>
</comment>
<dbReference type="SUPFAM" id="SSF48179">
    <property type="entry name" value="6-phosphogluconate dehydrogenase C-terminal domain-like"/>
    <property type="match status" value="1"/>
</dbReference>
<evidence type="ECO:0000256" key="7">
    <source>
        <dbReference type="PIRNR" id="PIRNR000124"/>
    </source>
</evidence>
<organism evidence="9 10">
    <name type="scientific">Paenibacillus hodogayensis</name>
    <dbReference type="NCBI Taxonomy" id="279208"/>
    <lineage>
        <taxon>Bacteria</taxon>
        <taxon>Bacillati</taxon>
        <taxon>Bacillota</taxon>
        <taxon>Bacilli</taxon>
        <taxon>Bacillales</taxon>
        <taxon>Paenibacillaceae</taxon>
        <taxon>Paenibacillus</taxon>
    </lineage>
</organism>
<evidence type="ECO:0000256" key="2">
    <source>
        <dbReference type="ARBA" id="ARBA00006601"/>
    </source>
</evidence>
<dbReference type="NCBIfam" id="TIGR03026">
    <property type="entry name" value="NDP-sugDHase"/>
    <property type="match status" value="1"/>
</dbReference>
<accession>A0ABV5VTE5</accession>
<dbReference type="PIRSF" id="PIRSF000124">
    <property type="entry name" value="UDPglc_GDPman_dh"/>
    <property type="match status" value="1"/>
</dbReference>
<proteinExistence type="inferred from homology"/>
<dbReference type="Proteomes" id="UP001589619">
    <property type="component" value="Unassembled WGS sequence"/>
</dbReference>
<dbReference type="InterPro" id="IPR001732">
    <property type="entry name" value="UDP-Glc/GDP-Man_DH_N"/>
</dbReference>
<comment type="catalytic activity">
    <reaction evidence="6 7">
        <text>UDP-alpha-D-glucose + 2 NAD(+) + H2O = UDP-alpha-D-glucuronate + 2 NADH + 3 H(+)</text>
        <dbReference type="Rhea" id="RHEA:23596"/>
        <dbReference type="ChEBI" id="CHEBI:15377"/>
        <dbReference type="ChEBI" id="CHEBI:15378"/>
        <dbReference type="ChEBI" id="CHEBI:57540"/>
        <dbReference type="ChEBI" id="CHEBI:57945"/>
        <dbReference type="ChEBI" id="CHEBI:58052"/>
        <dbReference type="ChEBI" id="CHEBI:58885"/>
        <dbReference type="EC" id="1.1.1.22"/>
    </reaction>
</comment>
<keyword evidence="10" id="KW-1185">Reference proteome</keyword>
<dbReference type="SMART" id="SM00984">
    <property type="entry name" value="UDPG_MGDP_dh_C"/>
    <property type="match status" value="1"/>
</dbReference>
<evidence type="ECO:0000256" key="3">
    <source>
        <dbReference type="ARBA" id="ARBA00012954"/>
    </source>
</evidence>
<dbReference type="GO" id="GO:0016491">
    <property type="term" value="F:oxidoreductase activity"/>
    <property type="evidence" value="ECO:0007669"/>
    <property type="project" value="UniProtKB-KW"/>
</dbReference>
<sequence>MKVAVIGAGYVGSVTGAALADAGHETLIVDIDTAKTDLIHAGRSPIFEPGLEELIERTVRKGTLAASASFDGIGEAEVVMIAVGTPTGPSGQADLSYVKAAAAAIGRHMSRQSFTVVVNKSTVPVGTADAVAAIIEAASGLRENEHFAVASNPEFLREGYALEDVYFPDRIVVGASNPAAKAALRELYRPLLERTGTRLPGEYFETDAKSAELIKYASNAFLSVKISYVNEIARLCEALGANALDVAKGMGLDSRIGAKFLQISSGWSGSCFPKDTAELLATSRKYGSELSLVSAAIQSNEAMHDFCLDKLRRKLKSMNGKRIGILGLTFKPNTDDARQTQASYIVARLIELGADVAVHDPKGAESFKRLNGHLPVRYCSRGEEVAGRADAVVLLTHWDEYHLLNWEEMAGTMRRPYVLDTRNVLNRERLFACGMEYEGLGV</sequence>
<feature type="domain" description="UDP-glucose/GDP-mannose dehydrogenase C-terminal" evidence="8">
    <location>
        <begin position="324"/>
        <end position="427"/>
    </location>
</feature>
<evidence type="ECO:0000313" key="9">
    <source>
        <dbReference type="EMBL" id="MFB9751388.1"/>
    </source>
</evidence>
<evidence type="ECO:0000256" key="4">
    <source>
        <dbReference type="ARBA" id="ARBA00023002"/>
    </source>
</evidence>
<evidence type="ECO:0000256" key="6">
    <source>
        <dbReference type="ARBA" id="ARBA00047473"/>
    </source>
</evidence>
<dbReference type="PANTHER" id="PTHR43750:SF3">
    <property type="entry name" value="UDP-GLUCOSE 6-DEHYDROGENASE TUAD"/>
    <property type="match status" value="1"/>
</dbReference>
<dbReference type="Pfam" id="PF03721">
    <property type="entry name" value="UDPG_MGDP_dh_N"/>
    <property type="match status" value="1"/>
</dbReference>
<protein>
    <recommendedName>
        <fullName evidence="3 7">UDP-glucose 6-dehydrogenase</fullName>
        <ecNumber evidence="3 7">1.1.1.22</ecNumber>
    </recommendedName>
</protein>
<evidence type="ECO:0000259" key="8">
    <source>
        <dbReference type="SMART" id="SM00984"/>
    </source>
</evidence>
<dbReference type="Pfam" id="PF03720">
    <property type="entry name" value="UDPG_MGDP_dh_C"/>
    <property type="match status" value="1"/>
</dbReference>
<dbReference type="EMBL" id="JBHMAG010000007">
    <property type="protein sequence ID" value="MFB9751388.1"/>
    <property type="molecule type" value="Genomic_DNA"/>
</dbReference>
<dbReference type="InterPro" id="IPR014026">
    <property type="entry name" value="UDP-Glc/GDP-Man_DH_dimer"/>
</dbReference>
<name>A0ABV5VTE5_9BACL</name>
<dbReference type="InterPro" id="IPR028357">
    <property type="entry name" value="UDPglc_DH_bac"/>
</dbReference>
<dbReference type="SUPFAM" id="SSF52413">
    <property type="entry name" value="UDP-glucose/GDP-mannose dehydrogenase C-terminal domain"/>
    <property type="match status" value="1"/>
</dbReference>
<evidence type="ECO:0000256" key="1">
    <source>
        <dbReference type="ARBA" id="ARBA00004701"/>
    </source>
</evidence>
<dbReference type="InterPro" id="IPR008927">
    <property type="entry name" value="6-PGluconate_DH-like_C_sf"/>
</dbReference>
<dbReference type="InterPro" id="IPR014027">
    <property type="entry name" value="UDP-Glc/GDP-Man_DH_C"/>
</dbReference>
<dbReference type="RefSeq" id="WP_344911822.1">
    <property type="nucleotide sequence ID" value="NZ_BAAAYO010000010.1"/>
</dbReference>
<dbReference type="InterPro" id="IPR036291">
    <property type="entry name" value="NAD(P)-bd_dom_sf"/>
</dbReference>
<dbReference type="Pfam" id="PF00984">
    <property type="entry name" value="UDPG_MGDP_dh"/>
    <property type="match status" value="1"/>
</dbReference>
<dbReference type="EC" id="1.1.1.22" evidence="3 7"/>
<dbReference type="PIRSF" id="PIRSF500134">
    <property type="entry name" value="UDPglc_DH_bac"/>
    <property type="match status" value="1"/>
</dbReference>